<dbReference type="EMBL" id="CP036434">
    <property type="protein sequence ID" value="QDV08478.1"/>
    <property type="molecule type" value="Genomic_DNA"/>
</dbReference>
<dbReference type="Gene3D" id="1.10.1660.10">
    <property type="match status" value="1"/>
</dbReference>
<dbReference type="RefSeq" id="WP_145201206.1">
    <property type="nucleotide sequence ID" value="NZ_CP036434.1"/>
</dbReference>
<gene>
    <name evidence="1" type="ORF">Poly30_40250</name>
</gene>
<reference evidence="1 2" key="1">
    <citation type="submission" date="2019-02" db="EMBL/GenBank/DDBJ databases">
        <title>Deep-cultivation of Planctomycetes and their phenomic and genomic characterization uncovers novel biology.</title>
        <authorList>
            <person name="Wiegand S."/>
            <person name="Jogler M."/>
            <person name="Boedeker C."/>
            <person name="Pinto D."/>
            <person name="Vollmers J."/>
            <person name="Rivas-Marin E."/>
            <person name="Kohn T."/>
            <person name="Peeters S.H."/>
            <person name="Heuer A."/>
            <person name="Rast P."/>
            <person name="Oberbeckmann S."/>
            <person name="Bunk B."/>
            <person name="Jeske O."/>
            <person name="Meyerdierks A."/>
            <person name="Storesund J.E."/>
            <person name="Kallscheuer N."/>
            <person name="Luecker S."/>
            <person name="Lage O.M."/>
            <person name="Pohl T."/>
            <person name="Merkel B.J."/>
            <person name="Hornburger P."/>
            <person name="Mueller R.-W."/>
            <person name="Bruemmer F."/>
            <person name="Labrenz M."/>
            <person name="Spormann A.M."/>
            <person name="Op den Camp H."/>
            <person name="Overmann J."/>
            <person name="Amann R."/>
            <person name="Jetten M.S.M."/>
            <person name="Mascher T."/>
            <person name="Medema M.H."/>
            <person name="Devos D.P."/>
            <person name="Kaster A.-K."/>
            <person name="Ovreas L."/>
            <person name="Rohde M."/>
            <person name="Galperin M.Y."/>
            <person name="Jogler C."/>
        </authorList>
    </citation>
    <scope>NUCLEOTIDE SEQUENCE [LARGE SCALE GENOMIC DNA]</scope>
    <source>
        <strain evidence="1 2">Poly30</strain>
    </source>
</reference>
<protein>
    <submittedName>
        <fullName evidence="1">Uncharacterized protein</fullName>
    </submittedName>
</protein>
<organism evidence="1 2">
    <name type="scientific">Saltatorellus ferox</name>
    <dbReference type="NCBI Taxonomy" id="2528018"/>
    <lineage>
        <taxon>Bacteria</taxon>
        <taxon>Pseudomonadati</taxon>
        <taxon>Planctomycetota</taxon>
        <taxon>Planctomycetia</taxon>
        <taxon>Planctomycetia incertae sedis</taxon>
        <taxon>Saltatorellus</taxon>
    </lineage>
</organism>
<evidence type="ECO:0000313" key="1">
    <source>
        <dbReference type="EMBL" id="QDV08478.1"/>
    </source>
</evidence>
<accession>A0A518EWM8</accession>
<evidence type="ECO:0000313" key="2">
    <source>
        <dbReference type="Proteomes" id="UP000320390"/>
    </source>
</evidence>
<dbReference type="AlphaFoldDB" id="A0A518EWM8"/>
<proteinExistence type="predicted"/>
<dbReference type="Proteomes" id="UP000320390">
    <property type="component" value="Chromosome"/>
</dbReference>
<name>A0A518EWM8_9BACT</name>
<keyword evidence="2" id="KW-1185">Reference proteome</keyword>
<sequence length="81" mass="9027">MSQPIEIDGVVYLELEAVAEVFRVESVVLREAYVSGLLGPGVEGDQRVLIATTLLDRVATIVRMRVVLELDLETVELMLER</sequence>